<protein>
    <recommendedName>
        <fullName evidence="3">Protein xylosyltransferase</fullName>
    </recommendedName>
</protein>
<reference evidence="1 2" key="1">
    <citation type="journal article" date="2024" name="Science">
        <title>Giant polyketide synthase enzymes in the biosynthesis of giant marine polyether toxins.</title>
        <authorList>
            <person name="Fallon T.R."/>
            <person name="Shende V.V."/>
            <person name="Wierzbicki I.H."/>
            <person name="Pendleton A.L."/>
            <person name="Watervoot N.F."/>
            <person name="Auber R.P."/>
            <person name="Gonzalez D.J."/>
            <person name="Wisecaver J.H."/>
            <person name="Moore B.S."/>
        </authorList>
    </citation>
    <scope>NUCLEOTIDE SEQUENCE [LARGE SCALE GENOMIC DNA]</scope>
    <source>
        <strain evidence="1 2">12B1</strain>
    </source>
</reference>
<keyword evidence="2" id="KW-1185">Reference proteome</keyword>
<accession>A0AB34JF02</accession>
<dbReference type="EMBL" id="JBGBPQ010000009">
    <property type="protein sequence ID" value="KAL1519777.1"/>
    <property type="molecule type" value="Genomic_DNA"/>
</dbReference>
<dbReference type="AlphaFoldDB" id="A0AB34JF02"/>
<comment type="caution">
    <text evidence="1">The sequence shown here is derived from an EMBL/GenBank/DDBJ whole genome shotgun (WGS) entry which is preliminary data.</text>
</comment>
<evidence type="ECO:0008006" key="3">
    <source>
        <dbReference type="Google" id="ProtNLM"/>
    </source>
</evidence>
<gene>
    <name evidence="1" type="ORF">AB1Y20_023285</name>
</gene>
<evidence type="ECO:0000313" key="1">
    <source>
        <dbReference type="EMBL" id="KAL1519777.1"/>
    </source>
</evidence>
<organism evidence="1 2">
    <name type="scientific">Prymnesium parvum</name>
    <name type="common">Toxic golden alga</name>
    <dbReference type="NCBI Taxonomy" id="97485"/>
    <lineage>
        <taxon>Eukaryota</taxon>
        <taxon>Haptista</taxon>
        <taxon>Haptophyta</taxon>
        <taxon>Prymnesiophyceae</taxon>
        <taxon>Prymnesiales</taxon>
        <taxon>Prymnesiaceae</taxon>
        <taxon>Prymnesium</taxon>
    </lineage>
</organism>
<proteinExistence type="predicted"/>
<name>A0AB34JF02_PRYPA</name>
<dbReference type="Proteomes" id="UP001515480">
    <property type="component" value="Unassembled WGS sequence"/>
</dbReference>
<sequence>MASARHALRHNRTQASIHLSCAVATPSYAVHFPLLAQWFLTIEENVVDADACALLVVTSSEAEATKLRKLLRESYAARLPRVMQQLSIVDFHSALRHLSPATSKPVPPTKDVGRYGRLYICTKKFVAARWAHEVLNAEHVLVTDNEAYIWKPLSFRRGVFGPSAARPLVWYADAPLLHSPRATTIDQNFCSLNVFRDMRRVAFRERAHMQPSLGVSLFEDMGFFYPREFFRQYWDAVEAEWHQPFFDAVVEAFDAQPKCLQVGFWGEVSWLLYLYNYHRPVFSFRNITAAIERSIGKAFVRRSFYVTARLELLWRGLTNETFDGFVRLYRTHRIPFFRSEFRNARGIRGSRGGCLPVRLIAALPSWSAVFQVNSAVPNWVWEDCSADLPQSAKHPWVMHRVST</sequence>
<evidence type="ECO:0000313" key="2">
    <source>
        <dbReference type="Proteomes" id="UP001515480"/>
    </source>
</evidence>